<dbReference type="Proteomes" id="UP001412067">
    <property type="component" value="Unassembled WGS sequence"/>
</dbReference>
<sequence length="146" mass="16320">MTDITKRFEFIRVYRYREKRWDPKQLIGSGGMPSSHSATVTSLAAAIGFEDGFGSSLFAASMIFASIARRGSCLGARGWPVVPGWRRTESHGCRGGAGRCRRGHQQQRCRSVRVWLEEPCGRLTKPKRQTTNAKSRARCGKSETVR</sequence>
<reference evidence="2 3" key="1">
    <citation type="journal article" date="2022" name="Nat. Plants">
        <title>Genomes of leafy and leafless Platanthera orchids illuminate the evolution of mycoheterotrophy.</title>
        <authorList>
            <person name="Li M.H."/>
            <person name="Liu K.W."/>
            <person name="Li Z."/>
            <person name="Lu H.C."/>
            <person name="Ye Q.L."/>
            <person name="Zhang D."/>
            <person name="Wang J.Y."/>
            <person name="Li Y.F."/>
            <person name="Zhong Z.M."/>
            <person name="Liu X."/>
            <person name="Yu X."/>
            <person name="Liu D.K."/>
            <person name="Tu X.D."/>
            <person name="Liu B."/>
            <person name="Hao Y."/>
            <person name="Liao X.Y."/>
            <person name="Jiang Y.T."/>
            <person name="Sun W.H."/>
            <person name="Chen J."/>
            <person name="Chen Y.Q."/>
            <person name="Ai Y."/>
            <person name="Zhai J.W."/>
            <person name="Wu S.S."/>
            <person name="Zhou Z."/>
            <person name="Hsiao Y.Y."/>
            <person name="Wu W.L."/>
            <person name="Chen Y.Y."/>
            <person name="Lin Y.F."/>
            <person name="Hsu J.L."/>
            <person name="Li C.Y."/>
            <person name="Wang Z.W."/>
            <person name="Zhao X."/>
            <person name="Zhong W.Y."/>
            <person name="Ma X.K."/>
            <person name="Ma L."/>
            <person name="Huang J."/>
            <person name="Chen G.Z."/>
            <person name="Huang M.Z."/>
            <person name="Huang L."/>
            <person name="Peng D.H."/>
            <person name="Luo Y.B."/>
            <person name="Zou S.Q."/>
            <person name="Chen S.P."/>
            <person name="Lan S."/>
            <person name="Tsai W.C."/>
            <person name="Van de Peer Y."/>
            <person name="Liu Z.J."/>
        </authorList>
    </citation>
    <scope>NUCLEOTIDE SEQUENCE [LARGE SCALE GENOMIC DNA]</scope>
    <source>
        <strain evidence="2">Lor288</strain>
    </source>
</reference>
<name>A0ABR2LXS1_9ASPA</name>
<accession>A0ABR2LXS1</accession>
<proteinExistence type="predicted"/>
<keyword evidence="3" id="KW-1185">Reference proteome</keyword>
<dbReference type="Pfam" id="PF02681">
    <property type="entry name" value="DUF212"/>
    <property type="match status" value="1"/>
</dbReference>
<dbReference type="PANTHER" id="PTHR31446:SF41">
    <property type="entry name" value="OS01G0901800 PROTEIN"/>
    <property type="match status" value="1"/>
</dbReference>
<gene>
    <name evidence="2" type="ORF">KSP40_PGU021602</name>
</gene>
<feature type="region of interest" description="Disordered" evidence="1">
    <location>
        <begin position="125"/>
        <end position="146"/>
    </location>
</feature>
<dbReference type="EMBL" id="JBBWWR010000014">
    <property type="protein sequence ID" value="KAK8953664.1"/>
    <property type="molecule type" value="Genomic_DNA"/>
</dbReference>
<evidence type="ECO:0000313" key="2">
    <source>
        <dbReference type="EMBL" id="KAK8953664.1"/>
    </source>
</evidence>
<evidence type="ECO:0000313" key="3">
    <source>
        <dbReference type="Proteomes" id="UP001412067"/>
    </source>
</evidence>
<comment type="caution">
    <text evidence="2">The sequence shown here is derived from an EMBL/GenBank/DDBJ whole genome shotgun (WGS) entry which is preliminary data.</text>
</comment>
<protein>
    <recommendedName>
        <fullName evidence="4">Acid phosphatase/vanadium-dependent haloperoxidase-related protein</fullName>
    </recommendedName>
</protein>
<organism evidence="2 3">
    <name type="scientific">Platanthera guangdongensis</name>
    <dbReference type="NCBI Taxonomy" id="2320717"/>
    <lineage>
        <taxon>Eukaryota</taxon>
        <taxon>Viridiplantae</taxon>
        <taxon>Streptophyta</taxon>
        <taxon>Embryophyta</taxon>
        <taxon>Tracheophyta</taxon>
        <taxon>Spermatophyta</taxon>
        <taxon>Magnoliopsida</taxon>
        <taxon>Liliopsida</taxon>
        <taxon>Asparagales</taxon>
        <taxon>Orchidaceae</taxon>
        <taxon>Orchidoideae</taxon>
        <taxon>Orchideae</taxon>
        <taxon>Orchidinae</taxon>
        <taxon>Platanthera</taxon>
    </lineage>
</organism>
<dbReference type="PANTHER" id="PTHR31446">
    <property type="entry name" value="ACID PHOSPHATASE/VANADIUM-DEPENDENT HALOPEROXIDASE-RELATED PROTEIN"/>
    <property type="match status" value="1"/>
</dbReference>
<evidence type="ECO:0000256" key="1">
    <source>
        <dbReference type="SAM" id="MobiDB-lite"/>
    </source>
</evidence>
<dbReference type="InterPro" id="IPR003832">
    <property type="entry name" value="DUF212"/>
</dbReference>
<evidence type="ECO:0008006" key="4">
    <source>
        <dbReference type="Google" id="ProtNLM"/>
    </source>
</evidence>